<dbReference type="KEGG" id="gaz:Pan241w_49970"/>
<organism evidence="1 2">
    <name type="scientific">Gimesia alba</name>
    <dbReference type="NCBI Taxonomy" id="2527973"/>
    <lineage>
        <taxon>Bacteria</taxon>
        <taxon>Pseudomonadati</taxon>
        <taxon>Planctomycetota</taxon>
        <taxon>Planctomycetia</taxon>
        <taxon>Planctomycetales</taxon>
        <taxon>Planctomycetaceae</taxon>
        <taxon>Gimesia</taxon>
    </lineage>
</organism>
<dbReference type="Proteomes" id="UP000317171">
    <property type="component" value="Chromosome"/>
</dbReference>
<dbReference type="EMBL" id="CP036269">
    <property type="protein sequence ID" value="QDT44881.1"/>
    <property type="molecule type" value="Genomic_DNA"/>
</dbReference>
<gene>
    <name evidence="1" type="ORF">Pan241w_49970</name>
</gene>
<protein>
    <submittedName>
        <fullName evidence="1">Uncharacterized protein</fullName>
    </submittedName>
</protein>
<dbReference type="AlphaFoldDB" id="A0A517RLW8"/>
<name>A0A517RLW8_9PLAN</name>
<proteinExistence type="predicted"/>
<reference evidence="1 2" key="1">
    <citation type="submission" date="2019-02" db="EMBL/GenBank/DDBJ databases">
        <title>Deep-cultivation of Planctomycetes and their phenomic and genomic characterization uncovers novel biology.</title>
        <authorList>
            <person name="Wiegand S."/>
            <person name="Jogler M."/>
            <person name="Boedeker C."/>
            <person name="Pinto D."/>
            <person name="Vollmers J."/>
            <person name="Rivas-Marin E."/>
            <person name="Kohn T."/>
            <person name="Peeters S.H."/>
            <person name="Heuer A."/>
            <person name="Rast P."/>
            <person name="Oberbeckmann S."/>
            <person name="Bunk B."/>
            <person name="Jeske O."/>
            <person name="Meyerdierks A."/>
            <person name="Storesund J.E."/>
            <person name="Kallscheuer N."/>
            <person name="Luecker S."/>
            <person name="Lage O.M."/>
            <person name="Pohl T."/>
            <person name="Merkel B.J."/>
            <person name="Hornburger P."/>
            <person name="Mueller R.-W."/>
            <person name="Bruemmer F."/>
            <person name="Labrenz M."/>
            <person name="Spormann A.M."/>
            <person name="Op den Camp H."/>
            <person name="Overmann J."/>
            <person name="Amann R."/>
            <person name="Jetten M.S.M."/>
            <person name="Mascher T."/>
            <person name="Medema M.H."/>
            <person name="Devos D.P."/>
            <person name="Kaster A.-K."/>
            <person name="Ovreas L."/>
            <person name="Rohde M."/>
            <person name="Galperin M.Y."/>
            <person name="Jogler C."/>
        </authorList>
    </citation>
    <scope>NUCLEOTIDE SEQUENCE [LARGE SCALE GENOMIC DNA]</scope>
    <source>
        <strain evidence="1 2">Pan241w</strain>
    </source>
</reference>
<evidence type="ECO:0000313" key="2">
    <source>
        <dbReference type="Proteomes" id="UP000317171"/>
    </source>
</evidence>
<keyword evidence="2" id="KW-1185">Reference proteome</keyword>
<accession>A0A517RLW8</accession>
<evidence type="ECO:0000313" key="1">
    <source>
        <dbReference type="EMBL" id="QDT44881.1"/>
    </source>
</evidence>
<sequence length="58" mass="6753">MEIKNKIASLLIAIVENYRDPVYCVNALYEAANDKNSYEIRDYATRYIAHRNILNSTN</sequence>